<comment type="caution">
    <text evidence="1">The sequence shown here is derived from an EMBL/GenBank/DDBJ whole genome shotgun (WGS) entry which is preliminary data.</text>
</comment>
<dbReference type="AlphaFoldDB" id="A0A8S9Z9Y8"/>
<evidence type="ECO:0000313" key="1">
    <source>
        <dbReference type="EMBL" id="KAF7262556.1"/>
    </source>
</evidence>
<name>A0A8S9Z9Y8_9TREM</name>
<reference evidence="1" key="1">
    <citation type="submission" date="2019-07" db="EMBL/GenBank/DDBJ databases">
        <title>Annotation for the trematode Paragonimus miyazaki's.</title>
        <authorList>
            <person name="Choi Y.-J."/>
        </authorList>
    </citation>
    <scope>NUCLEOTIDE SEQUENCE</scope>
    <source>
        <strain evidence="1">Japan</strain>
    </source>
</reference>
<proteinExistence type="predicted"/>
<gene>
    <name evidence="1" type="ORF">EG68_00172</name>
</gene>
<evidence type="ECO:0000313" key="2">
    <source>
        <dbReference type="Proteomes" id="UP000822476"/>
    </source>
</evidence>
<accession>A0A8S9Z9Y8</accession>
<dbReference type="EMBL" id="JTDE01000035">
    <property type="protein sequence ID" value="KAF7262556.1"/>
    <property type="molecule type" value="Genomic_DNA"/>
</dbReference>
<organism evidence="1 2">
    <name type="scientific">Paragonimus skrjabini miyazakii</name>
    <dbReference type="NCBI Taxonomy" id="59628"/>
    <lineage>
        <taxon>Eukaryota</taxon>
        <taxon>Metazoa</taxon>
        <taxon>Spiralia</taxon>
        <taxon>Lophotrochozoa</taxon>
        <taxon>Platyhelminthes</taxon>
        <taxon>Trematoda</taxon>
        <taxon>Digenea</taxon>
        <taxon>Plagiorchiida</taxon>
        <taxon>Troglotremata</taxon>
        <taxon>Troglotrematidae</taxon>
        <taxon>Paragonimus</taxon>
    </lineage>
</organism>
<sequence>MHTWKKHFTETLTVTQHSCDETTDATASGALPEIVQWLTRINGTANRDVLLCLCTSFVLDNGYCRRPPVRVVQVCVLSGTSYLHVSPPESIFPVLS</sequence>
<dbReference type="Proteomes" id="UP000822476">
    <property type="component" value="Unassembled WGS sequence"/>
</dbReference>
<protein>
    <submittedName>
        <fullName evidence="1">Uncharacterized protein</fullName>
    </submittedName>
</protein>
<keyword evidence="2" id="KW-1185">Reference proteome</keyword>